<dbReference type="PIRSF" id="PIRSF005814">
    <property type="entry name" value="MutS_YshD"/>
    <property type="match status" value="1"/>
</dbReference>
<keyword evidence="6 7" id="KW-0238">DNA-binding</keyword>
<dbReference type="GO" id="GO:0140664">
    <property type="term" value="F:ATP-dependent DNA damage sensor activity"/>
    <property type="evidence" value="ECO:0007669"/>
    <property type="project" value="InterPro"/>
</dbReference>
<dbReference type="InterPro" id="IPR036063">
    <property type="entry name" value="Smr_dom_sf"/>
</dbReference>
<feature type="coiled-coil region" evidence="8">
    <location>
        <begin position="512"/>
        <end position="593"/>
    </location>
</feature>
<dbReference type="Gene3D" id="3.30.1370.110">
    <property type="match status" value="1"/>
</dbReference>
<dbReference type="SMART" id="SM00534">
    <property type="entry name" value="MUTSac"/>
    <property type="match status" value="1"/>
</dbReference>
<keyword evidence="2 7" id="KW-0547">Nucleotide-binding</keyword>
<keyword evidence="4 7" id="KW-0067">ATP-binding</keyword>
<comment type="similarity">
    <text evidence="7">Belongs to the DNA mismatch repair MutS family. MutS2 subfamily.</text>
</comment>
<dbReference type="EC" id="3.6.4.-" evidence="7"/>
<dbReference type="Pfam" id="PF20297">
    <property type="entry name" value="MSSS"/>
    <property type="match status" value="1"/>
</dbReference>
<keyword evidence="3 7" id="KW-0378">Hydrolase</keyword>
<feature type="domain" description="Smr" evidence="9">
    <location>
        <begin position="714"/>
        <end position="789"/>
    </location>
</feature>
<organism evidence="10 11">
    <name type="scientific">Megamonas hypermegale</name>
    <dbReference type="NCBI Taxonomy" id="158847"/>
    <lineage>
        <taxon>Bacteria</taxon>
        <taxon>Bacillati</taxon>
        <taxon>Bacillota</taxon>
        <taxon>Negativicutes</taxon>
        <taxon>Selenomonadales</taxon>
        <taxon>Selenomonadaceae</taxon>
        <taxon>Megamonas</taxon>
    </lineage>
</organism>
<evidence type="ECO:0000313" key="11">
    <source>
        <dbReference type="Proteomes" id="UP000255234"/>
    </source>
</evidence>
<dbReference type="FunFam" id="3.40.50.300:FF:000830">
    <property type="entry name" value="Endonuclease MutS2"/>
    <property type="match status" value="1"/>
</dbReference>
<dbReference type="GO" id="GO:0004519">
    <property type="term" value="F:endonuclease activity"/>
    <property type="evidence" value="ECO:0007669"/>
    <property type="project" value="UniProtKB-UniRule"/>
</dbReference>
<dbReference type="InterPro" id="IPR046893">
    <property type="entry name" value="MSSS"/>
</dbReference>
<comment type="function">
    <text evidence="7">Endonuclease that is involved in the suppression of homologous recombination and thus may have a key role in the control of bacterial genetic diversity.</text>
</comment>
<dbReference type="Pfam" id="PF00488">
    <property type="entry name" value="MutS_V"/>
    <property type="match status" value="1"/>
</dbReference>
<keyword evidence="8" id="KW-0175">Coiled coil</keyword>
<evidence type="ECO:0000256" key="7">
    <source>
        <dbReference type="HAMAP-Rule" id="MF_00092"/>
    </source>
</evidence>
<dbReference type="PROSITE" id="PS50828">
    <property type="entry name" value="SMR"/>
    <property type="match status" value="1"/>
</dbReference>
<feature type="binding site" evidence="7">
    <location>
        <begin position="331"/>
        <end position="338"/>
    </location>
    <ligand>
        <name>ATP</name>
        <dbReference type="ChEBI" id="CHEBI:30616"/>
    </ligand>
</feature>
<dbReference type="GO" id="GO:0016887">
    <property type="term" value="F:ATP hydrolysis activity"/>
    <property type="evidence" value="ECO:0007669"/>
    <property type="project" value="InterPro"/>
</dbReference>
<dbReference type="PANTHER" id="PTHR48466">
    <property type="entry name" value="OS10G0509000 PROTEIN-RELATED"/>
    <property type="match status" value="1"/>
</dbReference>
<dbReference type="SUPFAM" id="SSF48334">
    <property type="entry name" value="DNA repair protein MutS, domain III"/>
    <property type="match status" value="1"/>
</dbReference>
<evidence type="ECO:0000256" key="1">
    <source>
        <dbReference type="ARBA" id="ARBA00022730"/>
    </source>
</evidence>
<dbReference type="GO" id="GO:0045910">
    <property type="term" value="P:negative regulation of DNA recombination"/>
    <property type="evidence" value="ECO:0007669"/>
    <property type="project" value="InterPro"/>
</dbReference>
<evidence type="ECO:0000313" key="10">
    <source>
        <dbReference type="EMBL" id="STY71586.1"/>
    </source>
</evidence>
<evidence type="ECO:0000256" key="4">
    <source>
        <dbReference type="ARBA" id="ARBA00022840"/>
    </source>
</evidence>
<keyword evidence="7" id="KW-0255">Endonuclease</keyword>
<evidence type="ECO:0000256" key="2">
    <source>
        <dbReference type="ARBA" id="ARBA00022741"/>
    </source>
</evidence>
<gene>
    <name evidence="7 10" type="primary">mutS2</name>
    <name evidence="7" type="synonym">rqcU</name>
    <name evidence="10" type="ORF">NCTC10571_01744</name>
</gene>
<dbReference type="GO" id="GO:0006298">
    <property type="term" value="P:mismatch repair"/>
    <property type="evidence" value="ECO:0007669"/>
    <property type="project" value="InterPro"/>
</dbReference>
<evidence type="ECO:0000256" key="8">
    <source>
        <dbReference type="SAM" id="Coils"/>
    </source>
</evidence>
<keyword evidence="5 7" id="KW-0694">RNA-binding</keyword>
<reference evidence="10 11" key="1">
    <citation type="submission" date="2018-06" db="EMBL/GenBank/DDBJ databases">
        <authorList>
            <consortium name="Pathogen Informatics"/>
            <person name="Doyle S."/>
        </authorList>
    </citation>
    <scope>NUCLEOTIDE SEQUENCE [LARGE SCALE GENOMIC DNA]</scope>
    <source>
        <strain evidence="10 11">NCTC10571</strain>
    </source>
</reference>
<dbReference type="RefSeq" id="WP_115151878.1">
    <property type="nucleotide sequence ID" value="NZ_UGPP01000001.1"/>
</dbReference>
<dbReference type="SMART" id="SM00463">
    <property type="entry name" value="SMR"/>
    <property type="match status" value="1"/>
</dbReference>
<evidence type="ECO:0000256" key="5">
    <source>
        <dbReference type="ARBA" id="ARBA00022884"/>
    </source>
</evidence>
<evidence type="ECO:0000259" key="9">
    <source>
        <dbReference type="PROSITE" id="PS50828"/>
    </source>
</evidence>
<accession>A0A378NUN9</accession>
<keyword evidence="7" id="KW-0540">Nuclease</keyword>
<dbReference type="SUPFAM" id="SSF160443">
    <property type="entry name" value="SMR domain-like"/>
    <property type="match status" value="1"/>
</dbReference>
<proteinExistence type="inferred from homology"/>
<evidence type="ECO:0000256" key="6">
    <source>
        <dbReference type="ARBA" id="ARBA00023125"/>
    </source>
</evidence>
<sequence>MNQSVFKTLEYAKIITMLQNMATSSMGKELAEKLLPSSDIDEVIENLSHTQEASNILISSEPPFGGIHDIRSLLKKTSLGLVIEINSLLDILNTMYAMRNLKKFFKELEIDSPQFKEWAKSIEILGQLEREIDNIVDEHGSMRDSASVELMRIRREIKSSQRRIKTNLDGILKNPDYQKYFQDNIVTIRDERYVIPIKQEYRQQFPGVVHDQSSSGSTLFIEPMSIVDLNNDIKQLVIDEKREIERILKVISEKIARNADSLLHNCEIMAQLDFAFAKAKLARKMHATMPEINDEGIVNLAKARHPLLNKDNVVPIDIRLGEGYRTLLITGPNTGGKTVSMKTLGLLVLMTQSGLFIPVQSGSKISIFQNVYADIGDEQSIEQSLSTFSAHMRNIVNILNNIEHDDLLLLDEVGSGTDPEEGAALAMSILERLMEIGACTVATTHYNELKTFAYSKEGIENACVEFDIKSLRPTYRLLIGTPGASNAFAISKRLGLSDTLILRAQQLIKADHAQFENVLNTLENEKLMYEQKNADIAERQQRIEKLEKQLADMKQEMAKKKEQTLRKTKEQCASLLRRTRRESEEIIKELKAQFNDQGMKKRQETIDAARHKLRGRLDKVSQQNDDPNKPGEAVDIKTIAVGDIVYVNKLRQKGTITDISGKELTVQLGSLKMNVKAKDCSFVSHAVKVKETAPSKKAGGFNMLAKVSQISTEVDIRGLMVDEAIEVVSKYLDDAVISGLSRVLIIHGKGTGALRKGIQEYLKNHRNVLSYTLGDMDEGGSGVTAVKLK</sequence>
<dbReference type="PANTHER" id="PTHR48466:SF2">
    <property type="entry name" value="OS10G0509000 PROTEIN"/>
    <property type="match status" value="1"/>
</dbReference>
<comment type="subunit">
    <text evidence="7">Homodimer. Binds to stalled ribosomes, contacting rRNA.</text>
</comment>
<dbReference type="Gene3D" id="3.40.50.300">
    <property type="entry name" value="P-loop containing nucleotide triphosphate hydrolases"/>
    <property type="match status" value="1"/>
</dbReference>
<keyword evidence="1 7" id="KW-0699">rRNA-binding</keyword>
<evidence type="ECO:0000256" key="3">
    <source>
        <dbReference type="ARBA" id="ARBA00022801"/>
    </source>
</evidence>
<protein>
    <recommendedName>
        <fullName evidence="7">Endonuclease MutS2</fullName>
        <ecNumber evidence="7">3.1.-.-</ecNumber>
    </recommendedName>
    <alternativeName>
        <fullName evidence="7">Ribosome-associated protein quality control-upstream factor</fullName>
        <shortName evidence="7">RQC-upstream factor</shortName>
        <shortName evidence="7">RqcU</shortName>
        <ecNumber evidence="7">3.6.4.-</ecNumber>
    </alternativeName>
</protein>
<dbReference type="SMART" id="SM00533">
    <property type="entry name" value="MUTSd"/>
    <property type="match status" value="1"/>
</dbReference>
<dbReference type="InterPro" id="IPR005747">
    <property type="entry name" value="MutS2"/>
</dbReference>
<dbReference type="GO" id="GO:0019843">
    <property type="term" value="F:rRNA binding"/>
    <property type="evidence" value="ECO:0007669"/>
    <property type="project" value="UniProtKB-UniRule"/>
</dbReference>
<dbReference type="Pfam" id="PF01713">
    <property type="entry name" value="Smr"/>
    <property type="match status" value="1"/>
</dbReference>
<dbReference type="HAMAP" id="MF_00092">
    <property type="entry name" value="MutS2"/>
    <property type="match status" value="1"/>
</dbReference>
<dbReference type="STRING" id="1122216.GCA_000423385_00287"/>
<dbReference type="EC" id="3.1.-.-" evidence="7"/>
<dbReference type="InterPro" id="IPR007696">
    <property type="entry name" value="DNA_mismatch_repair_MutS_core"/>
</dbReference>
<comment type="function">
    <text evidence="7">Acts as a ribosome collision sensor, splitting the ribosome into its 2 subunits. Detects stalled/collided 70S ribosomes which it binds and splits by an ATP-hydrolysis driven conformational change. Acts upstream of the ribosome quality control system (RQC), a ribosome-associated complex that mediates the extraction of incompletely synthesized nascent chains from stalled ribosomes and their subsequent degradation. Probably generates substrates for RQC.</text>
</comment>
<name>A0A378NUN9_9FIRM</name>
<dbReference type="EMBL" id="UGPP01000001">
    <property type="protein sequence ID" value="STY71586.1"/>
    <property type="molecule type" value="Genomic_DNA"/>
</dbReference>
<dbReference type="SUPFAM" id="SSF52540">
    <property type="entry name" value="P-loop containing nucleoside triphosphate hydrolases"/>
    <property type="match status" value="1"/>
</dbReference>
<dbReference type="InterPro" id="IPR002625">
    <property type="entry name" value="Smr_dom"/>
</dbReference>
<dbReference type="CDD" id="cd03280">
    <property type="entry name" value="ABC_MutS2"/>
    <property type="match status" value="1"/>
</dbReference>
<dbReference type="InterPro" id="IPR036187">
    <property type="entry name" value="DNA_mismatch_repair_MutS_sf"/>
</dbReference>
<dbReference type="InterPro" id="IPR027417">
    <property type="entry name" value="P-loop_NTPase"/>
</dbReference>
<dbReference type="Proteomes" id="UP000255234">
    <property type="component" value="Unassembled WGS sequence"/>
</dbReference>
<dbReference type="GO" id="GO:0030983">
    <property type="term" value="F:mismatched DNA binding"/>
    <property type="evidence" value="ECO:0007669"/>
    <property type="project" value="InterPro"/>
</dbReference>
<dbReference type="GO" id="GO:0043023">
    <property type="term" value="F:ribosomal large subunit binding"/>
    <property type="evidence" value="ECO:0007669"/>
    <property type="project" value="UniProtKB-UniRule"/>
</dbReference>
<dbReference type="InterPro" id="IPR000432">
    <property type="entry name" value="DNA_mismatch_repair_MutS_C"/>
</dbReference>
<dbReference type="NCBIfam" id="TIGR01069">
    <property type="entry name" value="mutS2"/>
    <property type="match status" value="1"/>
</dbReference>
<dbReference type="GO" id="GO:0072344">
    <property type="term" value="P:rescue of stalled ribosome"/>
    <property type="evidence" value="ECO:0007669"/>
    <property type="project" value="UniProtKB-UniRule"/>
</dbReference>
<dbReference type="InterPro" id="IPR045076">
    <property type="entry name" value="MutS"/>
</dbReference>
<dbReference type="AlphaFoldDB" id="A0A378NUN9"/>
<dbReference type="GO" id="GO:0005524">
    <property type="term" value="F:ATP binding"/>
    <property type="evidence" value="ECO:0007669"/>
    <property type="project" value="UniProtKB-UniRule"/>
</dbReference>